<name>A0A1I1LPX6_9FLAO</name>
<dbReference type="SUPFAM" id="SSF47781">
    <property type="entry name" value="RuvA domain 2-like"/>
    <property type="match status" value="2"/>
</dbReference>
<dbReference type="Gene3D" id="1.10.150.280">
    <property type="entry name" value="AF1531-like domain"/>
    <property type="match status" value="1"/>
</dbReference>
<dbReference type="GO" id="GO:0015628">
    <property type="term" value="P:protein secretion by the type II secretion system"/>
    <property type="evidence" value="ECO:0007669"/>
    <property type="project" value="TreeGrafter"/>
</dbReference>
<evidence type="ECO:0000256" key="1">
    <source>
        <dbReference type="SAM" id="Phobius"/>
    </source>
</evidence>
<keyword evidence="3" id="KW-1185">Reference proteome</keyword>
<dbReference type="InterPro" id="IPR010994">
    <property type="entry name" value="RuvA_2-like"/>
</dbReference>
<reference evidence="3" key="1">
    <citation type="submission" date="2016-10" db="EMBL/GenBank/DDBJ databases">
        <authorList>
            <person name="Varghese N."/>
            <person name="Submissions S."/>
        </authorList>
    </citation>
    <scope>NUCLEOTIDE SEQUENCE [LARGE SCALE GENOMIC DNA]</scope>
    <source>
        <strain evidence="3">DSM 24499</strain>
    </source>
</reference>
<gene>
    <name evidence="2" type="ORF">SAMN04487907_108104</name>
</gene>
<sequence>MKYWKSHFVFNKSERNGIFLLIALIVILQILYFSYPFFIAEENTSEETKAEILQFQHKLDSLQKASSKKDTIYPFNPNYLTDYKAYRLGMTVKEIDRLLEFRSSGKWINSAADFQTVTGVSDSLLLQLSPYFKFPEWVTKNNTSNSTKPAPILKFDLNSVSVQQLQKIKGIGEVLSNRIVRYRSSIGGYRSLIQLKDVYGLSDEVRKELSKHLKAIPDHFDRKNINEIGVLELSELPYFNYELAKAVINYRTLHEGIDSIEVLSKIDDFPITKFDRIQLYLSFN</sequence>
<dbReference type="Pfam" id="PF12836">
    <property type="entry name" value="HHH_3"/>
    <property type="match status" value="2"/>
</dbReference>
<protein>
    <submittedName>
        <fullName evidence="2">DNA uptake protein ComE</fullName>
    </submittedName>
</protein>
<keyword evidence="1" id="KW-0472">Membrane</keyword>
<dbReference type="Proteomes" id="UP000199438">
    <property type="component" value="Unassembled WGS sequence"/>
</dbReference>
<dbReference type="AlphaFoldDB" id="A0A1I1LPX6"/>
<feature type="transmembrane region" description="Helical" evidence="1">
    <location>
        <begin position="18"/>
        <end position="38"/>
    </location>
</feature>
<keyword evidence="1" id="KW-0812">Transmembrane</keyword>
<dbReference type="STRING" id="1334022.SAMN04487907_108104"/>
<dbReference type="OrthoDB" id="981124at2"/>
<accession>A0A1I1LPX6</accession>
<dbReference type="EMBL" id="FOKV01000008">
    <property type="protein sequence ID" value="SFC75164.1"/>
    <property type="molecule type" value="Genomic_DNA"/>
</dbReference>
<dbReference type="RefSeq" id="WP_092544137.1">
    <property type="nucleotide sequence ID" value="NZ_FOKV01000008.1"/>
</dbReference>
<evidence type="ECO:0000313" key="3">
    <source>
        <dbReference type="Proteomes" id="UP000199438"/>
    </source>
</evidence>
<dbReference type="PANTHER" id="PTHR21180">
    <property type="entry name" value="ENDONUCLEASE/EXONUCLEASE/PHOSPHATASE FAMILY DOMAIN-CONTAINING PROTEIN 1"/>
    <property type="match status" value="1"/>
</dbReference>
<organism evidence="2 3">
    <name type="scientific">Zunongwangia mangrovi</name>
    <dbReference type="NCBI Taxonomy" id="1334022"/>
    <lineage>
        <taxon>Bacteria</taxon>
        <taxon>Pseudomonadati</taxon>
        <taxon>Bacteroidota</taxon>
        <taxon>Flavobacteriia</taxon>
        <taxon>Flavobacteriales</taxon>
        <taxon>Flavobacteriaceae</taxon>
        <taxon>Zunongwangia</taxon>
    </lineage>
</organism>
<proteinExistence type="predicted"/>
<evidence type="ECO:0000313" key="2">
    <source>
        <dbReference type="EMBL" id="SFC75164.1"/>
    </source>
</evidence>
<dbReference type="GO" id="GO:0015627">
    <property type="term" value="C:type II protein secretion system complex"/>
    <property type="evidence" value="ECO:0007669"/>
    <property type="project" value="TreeGrafter"/>
</dbReference>
<dbReference type="PANTHER" id="PTHR21180:SF32">
    <property type="entry name" value="ENDONUCLEASE_EXONUCLEASE_PHOSPHATASE FAMILY DOMAIN-CONTAINING PROTEIN 1"/>
    <property type="match status" value="1"/>
</dbReference>
<dbReference type="InterPro" id="IPR051675">
    <property type="entry name" value="Endo/Exo/Phosphatase_dom_1"/>
</dbReference>
<keyword evidence="1" id="KW-1133">Transmembrane helix</keyword>